<gene>
    <name evidence="1" type="ORF">J2Z49_001339</name>
</gene>
<sequence>MRIQVLLTFLVLNLKLMARLLAARPAAATG</sequence>
<reference evidence="1 2" key="1">
    <citation type="submission" date="2023-07" db="EMBL/GenBank/DDBJ databases">
        <title>Genomic Encyclopedia of Type Strains, Phase IV (KMG-IV): sequencing the most valuable type-strain genomes for metagenomic binning, comparative biology and taxonomic classification.</title>
        <authorList>
            <person name="Goeker M."/>
        </authorList>
    </citation>
    <scope>NUCLEOTIDE SEQUENCE [LARGE SCALE GENOMIC DNA]</scope>
    <source>
        <strain evidence="1 2">DSM 12396</strain>
    </source>
</reference>
<comment type="caution">
    <text evidence="1">The sequence shown here is derived from an EMBL/GenBank/DDBJ whole genome shotgun (WGS) entry which is preliminary data.</text>
</comment>
<protein>
    <recommendedName>
        <fullName evidence="3">Transposase</fullName>
    </recommendedName>
</protein>
<organism evidence="1 2">
    <name type="scientific">Desulfofundulus luciae</name>
    <dbReference type="NCBI Taxonomy" id="74702"/>
    <lineage>
        <taxon>Bacteria</taxon>
        <taxon>Bacillati</taxon>
        <taxon>Bacillota</taxon>
        <taxon>Clostridia</taxon>
        <taxon>Eubacteriales</taxon>
        <taxon>Peptococcaceae</taxon>
        <taxon>Desulfofundulus</taxon>
    </lineage>
</organism>
<name>A0ABU0B0I4_9FIRM</name>
<evidence type="ECO:0000313" key="2">
    <source>
        <dbReference type="Proteomes" id="UP001225644"/>
    </source>
</evidence>
<proteinExistence type="predicted"/>
<evidence type="ECO:0000313" key="1">
    <source>
        <dbReference type="EMBL" id="MDQ0286227.1"/>
    </source>
</evidence>
<dbReference type="Proteomes" id="UP001225644">
    <property type="component" value="Unassembled WGS sequence"/>
</dbReference>
<keyword evidence="2" id="KW-1185">Reference proteome</keyword>
<dbReference type="EMBL" id="JAUSUX010000008">
    <property type="protein sequence ID" value="MDQ0286227.1"/>
    <property type="molecule type" value="Genomic_DNA"/>
</dbReference>
<evidence type="ECO:0008006" key="3">
    <source>
        <dbReference type="Google" id="ProtNLM"/>
    </source>
</evidence>
<accession>A0ABU0B0I4</accession>